<organism evidence="1 2">
    <name type="scientific">Catharanthus roseus</name>
    <name type="common">Madagascar periwinkle</name>
    <name type="synonym">Vinca rosea</name>
    <dbReference type="NCBI Taxonomy" id="4058"/>
    <lineage>
        <taxon>Eukaryota</taxon>
        <taxon>Viridiplantae</taxon>
        <taxon>Streptophyta</taxon>
        <taxon>Embryophyta</taxon>
        <taxon>Tracheophyta</taxon>
        <taxon>Spermatophyta</taxon>
        <taxon>Magnoliopsida</taxon>
        <taxon>eudicotyledons</taxon>
        <taxon>Gunneridae</taxon>
        <taxon>Pentapetalae</taxon>
        <taxon>asterids</taxon>
        <taxon>lamiids</taxon>
        <taxon>Gentianales</taxon>
        <taxon>Apocynaceae</taxon>
        <taxon>Rauvolfioideae</taxon>
        <taxon>Vinceae</taxon>
        <taxon>Catharanthinae</taxon>
        <taxon>Catharanthus</taxon>
    </lineage>
</organism>
<dbReference type="EMBL" id="CM044702">
    <property type="protein sequence ID" value="KAI5676287.1"/>
    <property type="molecule type" value="Genomic_DNA"/>
</dbReference>
<proteinExistence type="predicted"/>
<gene>
    <name evidence="1" type="ORF">M9H77_07237</name>
</gene>
<protein>
    <submittedName>
        <fullName evidence="1">Uncharacterized protein</fullName>
    </submittedName>
</protein>
<reference evidence="2" key="1">
    <citation type="journal article" date="2023" name="Nat. Plants">
        <title>Single-cell RNA sequencing provides a high-resolution roadmap for understanding the multicellular compartmentation of specialized metabolism.</title>
        <authorList>
            <person name="Sun S."/>
            <person name="Shen X."/>
            <person name="Li Y."/>
            <person name="Li Y."/>
            <person name="Wang S."/>
            <person name="Li R."/>
            <person name="Zhang H."/>
            <person name="Shen G."/>
            <person name="Guo B."/>
            <person name="Wei J."/>
            <person name="Xu J."/>
            <person name="St-Pierre B."/>
            <person name="Chen S."/>
            <person name="Sun C."/>
        </authorList>
    </citation>
    <scope>NUCLEOTIDE SEQUENCE [LARGE SCALE GENOMIC DNA]</scope>
</reference>
<evidence type="ECO:0000313" key="1">
    <source>
        <dbReference type="EMBL" id="KAI5676287.1"/>
    </source>
</evidence>
<accession>A0ACC0BUL6</accession>
<evidence type="ECO:0000313" key="2">
    <source>
        <dbReference type="Proteomes" id="UP001060085"/>
    </source>
</evidence>
<sequence>MARHSVTQELPRTLGLTLQSAIDYSQGSLELKKEEQSKASNWVSDQILDIQQKSSFAPSQSCLFPELDLGPSSSFYISPSISVFYPPRFLGFPNLSNFLFVKKKFMDYFGSNSFEQFHINR</sequence>
<comment type="caution">
    <text evidence="1">The sequence shown here is derived from an EMBL/GenBank/DDBJ whole genome shotgun (WGS) entry which is preliminary data.</text>
</comment>
<dbReference type="Proteomes" id="UP001060085">
    <property type="component" value="Linkage Group LG02"/>
</dbReference>
<keyword evidence="2" id="KW-1185">Reference proteome</keyword>
<name>A0ACC0BUL6_CATRO</name>